<dbReference type="Proteomes" id="UP000596276">
    <property type="component" value="Chromosome 3"/>
</dbReference>
<dbReference type="AlphaFoldDB" id="A0A7U2MMF8"/>
<dbReference type="VEuPathDB" id="FungiDB:F9C07_2104861"/>
<evidence type="ECO:0000313" key="2">
    <source>
        <dbReference type="Proteomes" id="UP000596276"/>
    </source>
</evidence>
<proteinExistence type="predicted"/>
<protein>
    <submittedName>
        <fullName evidence="1">Uncharacterized protein</fullName>
    </submittedName>
</protein>
<evidence type="ECO:0000313" key="1">
    <source>
        <dbReference type="EMBL" id="QRD86000.1"/>
    </source>
</evidence>
<organism evidence="1 2">
    <name type="scientific">Aspergillus flavus (strain ATCC 200026 / FGSC A1120 / IAM 13836 / NRRL 3357 / JCM 12722 / SRRC 167)</name>
    <dbReference type="NCBI Taxonomy" id="332952"/>
    <lineage>
        <taxon>Eukaryota</taxon>
        <taxon>Fungi</taxon>
        <taxon>Dikarya</taxon>
        <taxon>Ascomycota</taxon>
        <taxon>Pezizomycotina</taxon>
        <taxon>Eurotiomycetes</taxon>
        <taxon>Eurotiomycetidae</taxon>
        <taxon>Eurotiales</taxon>
        <taxon>Aspergillaceae</taxon>
        <taxon>Aspergillus</taxon>
        <taxon>Aspergillus subgen. Circumdati</taxon>
    </lineage>
</organism>
<dbReference type="InterPro" id="IPR022085">
    <property type="entry name" value="OpdG"/>
</dbReference>
<dbReference type="Pfam" id="PF12311">
    <property type="entry name" value="DUF3632"/>
    <property type="match status" value="1"/>
</dbReference>
<gene>
    <name evidence="1" type="ORF">F9C07_2104861</name>
</gene>
<dbReference type="EMBL" id="CP044620">
    <property type="protein sequence ID" value="QRD86000.1"/>
    <property type="molecule type" value="Genomic_DNA"/>
</dbReference>
<accession>A0A7U2MMF8</accession>
<keyword evidence="2" id="KW-1185">Reference proteome</keyword>
<name>A0A7U2MMF8_ASPFN</name>
<reference evidence="2" key="1">
    <citation type="journal article" date="2021" name="G3 (Bethesda)">
        <title>Chromosome assembled and annotated genome sequence of Aspergillus flavus NRRL 3357.</title>
        <authorList>
            <person name="Skerker J.M."/>
            <person name="Pianalto K.M."/>
            <person name="Mondo S.J."/>
            <person name="Yang K."/>
            <person name="Arkin A.P."/>
            <person name="Keller N.P."/>
            <person name="Grigoriev I.V."/>
            <person name="Louise Glass N.L."/>
        </authorList>
    </citation>
    <scope>NUCLEOTIDE SEQUENCE [LARGE SCALE GENOMIC DNA]</scope>
    <source>
        <strain evidence="2">ATCC 200026 / FGSC A1120 / IAM 13836 / NRRL 3357 / JCM 12722 / SRRC 167</strain>
    </source>
</reference>
<sequence length="169" mass="19479">MTEEKRVLSFGTRSKESLLIGFGGKVDFRDALQVQPPSKWPLLRYHHVIRGDIGNLWSPPLFCACKFPEYHDKLVDVLVLCSETLYVLPKKELLANPLEISLPAAAVWIETLAVQMHYWDDKYDKDSGIGVSGRGRSLRKGRGGFYERWSFWRERFGKLSRGEIEEDFS</sequence>